<sequence>MSNRKLLVVDDETHNLALLGEILREDYQLSFACSGEEALAVAEKIRPALILLDIIMPGMDGLEVCRRLKKSPSTAKIPVIFVTGSSDTRSERAGFEAGCVDYLSKPISPPIVLARVRTHISLVRAADLEDSYREAVYMLGQAGHYCDTDIGVHIWRMAAYTRALAEQAGWDGESVSLLELAASMHDTGKIGIPDKILKKPAALDESEWEIMKTHTRIGHDILIQSHAPVFQLAAEVALHHHEKWDGTGYPDGLGGTAIPEPSRIVAIADVFDALSMKRPYKDAWSVERILETLRREAGRHFDPTLMEVFEACLPRLLEIKENWRNRENENHKIHQ</sequence>
<evidence type="ECO:0000259" key="2">
    <source>
        <dbReference type="PROSITE" id="PS50110"/>
    </source>
</evidence>
<dbReference type="SUPFAM" id="SSF52172">
    <property type="entry name" value="CheY-like"/>
    <property type="match status" value="1"/>
</dbReference>
<name>A0A2W4QEM9_9GAMM</name>
<evidence type="ECO:0000259" key="3">
    <source>
        <dbReference type="PROSITE" id="PS51832"/>
    </source>
</evidence>
<dbReference type="Pfam" id="PF13487">
    <property type="entry name" value="HD_5"/>
    <property type="match status" value="1"/>
</dbReference>
<proteinExistence type="predicted"/>
<dbReference type="PROSITE" id="PS50110">
    <property type="entry name" value="RESPONSE_REGULATORY"/>
    <property type="match status" value="1"/>
</dbReference>
<protein>
    <submittedName>
        <fullName evidence="4">Two-component system response regulator</fullName>
    </submittedName>
</protein>
<dbReference type="SMART" id="SM00471">
    <property type="entry name" value="HDc"/>
    <property type="match status" value="1"/>
</dbReference>
<dbReference type="Gene3D" id="1.10.3210.10">
    <property type="entry name" value="Hypothetical protein af1432"/>
    <property type="match status" value="1"/>
</dbReference>
<dbReference type="EMBL" id="QJPH01000589">
    <property type="protein sequence ID" value="PZN69049.1"/>
    <property type="molecule type" value="Genomic_DNA"/>
</dbReference>
<dbReference type="PANTHER" id="PTHR45228:SF5">
    <property type="entry name" value="CYCLIC DI-GMP PHOSPHODIESTERASE VC_1348-RELATED"/>
    <property type="match status" value="1"/>
</dbReference>
<dbReference type="GO" id="GO:0008081">
    <property type="term" value="F:phosphoric diester hydrolase activity"/>
    <property type="evidence" value="ECO:0007669"/>
    <property type="project" value="UniProtKB-ARBA"/>
</dbReference>
<dbReference type="Pfam" id="PF00072">
    <property type="entry name" value="Response_reg"/>
    <property type="match status" value="1"/>
</dbReference>
<feature type="modified residue" description="4-aspartylphosphate" evidence="1">
    <location>
        <position position="53"/>
    </location>
</feature>
<dbReference type="InterPro" id="IPR001789">
    <property type="entry name" value="Sig_transdc_resp-reg_receiver"/>
</dbReference>
<feature type="domain" description="HD-GYP" evidence="3">
    <location>
        <begin position="128"/>
        <end position="325"/>
    </location>
</feature>
<evidence type="ECO:0000313" key="5">
    <source>
        <dbReference type="Proteomes" id="UP000249396"/>
    </source>
</evidence>
<feature type="domain" description="Response regulatory" evidence="2">
    <location>
        <begin position="5"/>
        <end position="120"/>
    </location>
</feature>
<dbReference type="InterPro" id="IPR003607">
    <property type="entry name" value="HD/PDEase_dom"/>
</dbReference>
<dbReference type="PANTHER" id="PTHR45228">
    <property type="entry name" value="CYCLIC DI-GMP PHOSPHODIESTERASE TM_0186-RELATED"/>
    <property type="match status" value="1"/>
</dbReference>
<dbReference type="PROSITE" id="PS51832">
    <property type="entry name" value="HD_GYP"/>
    <property type="match status" value="1"/>
</dbReference>
<evidence type="ECO:0000313" key="4">
    <source>
        <dbReference type="EMBL" id="PZN69049.1"/>
    </source>
</evidence>
<dbReference type="SUPFAM" id="SSF109604">
    <property type="entry name" value="HD-domain/PDEase-like"/>
    <property type="match status" value="1"/>
</dbReference>
<reference evidence="4 5" key="1">
    <citation type="journal article" date="2018" name="Aquat. Microb. Ecol.">
        <title>Gammaproteobacterial methanotrophs dominate.</title>
        <authorList>
            <person name="Rissanen A.J."/>
            <person name="Saarenheimo J."/>
            <person name="Tiirola M."/>
            <person name="Peura S."/>
            <person name="Aalto S.L."/>
            <person name="Karvinen A."/>
            <person name="Nykanen H."/>
        </authorList>
    </citation>
    <scope>NUCLEOTIDE SEQUENCE [LARGE SCALE GENOMIC DNA]</scope>
    <source>
        <strain evidence="4">AMbin10</strain>
    </source>
</reference>
<dbReference type="GO" id="GO:0000160">
    <property type="term" value="P:phosphorelay signal transduction system"/>
    <property type="evidence" value="ECO:0007669"/>
    <property type="project" value="InterPro"/>
</dbReference>
<dbReference type="InterPro" id="IPR052020">
    <property type="entry name" value="Cyclic_di-GMP/3'3'-cGAMP_PDE"/>
</dbReference>
<dbReference type="CDD" id="cd00077">
    <property type="entry name" value="HDc"/>
    <property type="match status" value="1"/>
</dbReference>
<comment type="caution">
    <text evidence="4">The sequence shown here is derived from an EMBL/GenBank/DDBJ whole genome shotgun (WGS) entry which is preliminary data.</text>
</comment>
<organism evidence="4 5">
    <name type="scientific">Candidatus Methylumidiphilus alinenensis</name>
    <dbReference type="NCBI Taxonomy" id="2202197"/>
    <lineage>
        <taxon>Bacteria</taxon>
        <taxon>Pseudomonadati</taxon>
        <taxon>Pseudomonadota</taxon>
        <taxon>Gammaproteobacteria</taxon>
        <taxon>Methylococcales</taxon>
        <taxon>Candidatus Methylumidiphilus</taxon>
    </lineage>
</organism>
<accession>A0A2W4QEM9</accession>
<dbReference type="InterPro" id="IPR037522">
    <property type="entry name" value="HD_GYP_dom"/>
</dbReference>
<gene>
    <name evidence="4" type="ORF">DM484_30405</name>
</gene>
<dbReference type="Gene3D" id="3.40.50.2300">
    <property type="match status" value="1"/>
</dbReference>
<dbReference type="InterPro" id="IPR011006">
    <property type="entry name" value="CheY-like_superfamily"/>
</dbReference>
<dbReference type="Proteomes" id="UP000249396">
    <property type="component" value="Unassembled WGS sequence"/>
</dbReference>
<keyword evidence="1" id="KW-0597">Phosphoprotein</keyword>
<evidence type="ECO:0000256" key="1">
    <source>
        <dbReference type="PROSITE-ProRule" id="PRU00169"/>
    </source>
</evidence>
<dbReference type="AlphaFoldDB" id="A0A2W4QEM9"/>
<dbReference type="SMART" id="SM00448">
    <property type="entry name" value="REC"/>
    <property type="match status" value="1"/>
</dbReference>